<dbReference type="AlphaFoldDB" id="A0A097SR04"/>
<protein>
    <recommendedName>
        <fullName evidence="5">Probable membrane transporter protein</fullName>
    </recommendedName>
</protein>
<dbReference type="Pfam" id="PF01925">
    <property type="entry name" value="TauE"/>
    <property type="match status" value="1"/>
</dbReference>
<evidence type="ECO:0000256" key="2">
    <source>
        <dbReference type="ARBA" id="ARBA00022692"/>
    </source>
</evidence>
<feature type="transmembrane region" description="Helical" evidence="5">
    <location>
        <begin position="47"/>
        <end position="66"/>
    </location>
</feature>
<organism evidence="6">
    <name type="scientific">Rhodococcus sp. NS1</name>
    <dbReference type="NCBI Taxonomy" id="402236"/>
    <lineage>
        <taxon>Bacteria</taxon>
        <taxon>Bacillati</taxon>
        <taxon>Actinomycetota</taxon>
        <taxon>Actinomycetes</taxon>
        <taxon>Mycobacteriales</taxon>
        <taxon>Nocardiaceae</taxon>
        <taxon>Rhodococcus</taxon>
    </lineage>
</organism>
<comment type="subcellular location">
    <subcellularLocation>
        <location evidence="5">Cell membrane</location>
        <topology evidence="5">Multi-pass membrane protein</topology>
    </subcellularLocation>
    <subcellularLocation>
        <location evidence="1">Membrane</location>
        <topology evidence="1">Multi-pass membrane protein</topology>
    </subcellularLocation>
</comment>
<keyword evidence="4 5" id="KW-0472">Membrane</keyword>
<name>A0A097SR04_9NOCA</name>
<sequence length="130" mass="13104">MPGHGHRPAAAPTVLAGSLSGLMNATAGVATPALTVYALASRWPDRSFAATLQPFFLTAATGSLLLKLPTANFGALSWSVLGAAALALPTGIAVAGFLCHKVDADHARRFAITLAYLGALAAIARAVLIG</sequence>
<feature type="transmembrane region" description="Helical" evidence="5">
    <location>
        <begin position="78"/>
        <end position="98"/>
    </location>
</feature>
<evidence type="ECO:0000256" key="5">
    <source>
        <dbReference type="RuleBase" id="RU363041"/>
    </source>
</evidence>
<evidence type="ECO:0000256" key="4">
    <source>
        <dbReference type="ARBA" id="ARBA00023136"/>
    </source>
</evidence>
<accession>A0A097SR04</accession>
<keyword evidence="5" id="KW-1003">Cell membrane</keyword>
<keyword evidence="3 5" id="KW-1133">Transmembrane helix</keyword>
<gene>
    <name evidence="6" type="ORF">LRS1606.522</name>
</gene>
<evidence type="ECO:0000313" key="6">
    <source>
        <dbReference type="EMBL" id="AIU93956.1"/>
    </source>
</evidence>
<dbReference type="EMBL" id="KJ605395">
    <property type="protein sequence ID" value="AIU93956.1"/>
    <property type="molecule type" value="Genomic_DNA"/>
</dbReference>
<feature type="transmembrane region" description="Helical" evidence="5">
    <location>
        <begin position="110"/>
        <end position="129"/>
    </location>
</feature>
<evidence type="ECO:0000256" key="3">
    <source>
        <dbReference type="ARBA" id="ARBA00022989"/>
    </source>
</evidence>
<dbReference type="GO" id="GO:0005886">
    <property type="term" value="C:plasma membrane"/>
    <property type="evidence" value="ECO:0007669"/>
    <property type="project" value="UniProtKB-SubCell"/>
</dbReference>
<keyword evidence="2 5" id="KW-0812">Transmembrane</keyword>
<dbReference type="InterPro" id="IPR002781">
    <property type="entry name" value="TM_pro_TauE-like"/>
</dbReference>
<keyword evidence="6" id="KW-0614">Plasmid</keyword>
<evidence type="ECO:0000256" key="1">
    <source>
        <dbReference type="ARBA" id="ARBA00004141"/>
    </source>
</evidence>
<geneLocation type="plasmid" evidence="6">
    <name>pNSL1</name>
</geneLocation>
<comment type="similarity">
    <text evidence="5">Belongs to the 4-toluene sulfonate uptake permease (TSUP) (TC 2.A.102) family.</text>
</comment>
<proteinExistence type="inferred from homology"/>
<reference evidence="6" key="1">
    <citation type="submission" date="2014-03" db="EMBL/GenBank/DDBJ databases">
        <authorList>
            <person name="Zhang G."/>
            <person name="Zhu L."/>
            <person name="Fang P."/>
        </authorList>
    </citation>
    <scope>NUCLEOTIDE SEQUENCE</scope>
    <source>
        <strain evidence="6">NS1</strain>
        <plasmid evidence="6">pNSL1</plasmid>
    </source>
</reference>
<feature type="transmembrane region" description="Helical" evidence="5">
    <location>
        <begin position="20"/>
        <end position="40"/>
    </location>
</feature>